<feature type="compositionally biased region" description="Gly residues" evidence="1">
    <location>
        <begin position="71"/>
        <end position="80"/>
    </location>
</feature>
<evidence type="ECO:0000256" key="1">
    <source>
        <dbReference type="SAM" id="MobiDB-lite"/>
    </source>
</evidence>
<protein>
    <submittedName>
        <fullName evidence="3">Uncharacterized protein</fullName>
    </submittedName>
</protein>
<sequence length="80" mass="8320">MFKKILLSSVLIAGFLGVSTTQINANNDHGWGTDHPWESGGGSPWIITDVNNPSASGGDPGWSAGGPVLPWGGGFPWESK</sequence>
<keyword evidence="4" id="KW-1185">Reference proteome</keyword>
<organism evidence="3 4">
    <name type="scientific">Priestia taiwanensis</name>
    <dbReference type="NCBI Taxonomy" id="1347902"/>
    <lineage>
        <taxon>Bacteria</taxon>
        <taxon>Bacillati</taxon>
        <taxon>Bacillota</taxon>
        <taxon>Bacilli</taxon>
        <taxon>Bacillales</taxon>
        <taxon>Bacillaceae</taxon>
        <taxon>Priestia</taxon>
    </lineage>
</organism>
<reference evidence="3" key="2">
    <citation type="submission" date="2020-09" db="EMBL/GenBank/DDBJ databases">
        <authorList>
            <person name="Sun Q."/>
            <person name="Zhou Y."/>
        </authorList>
    </citation>
    <scope>NUCLEOTIDE SEQUENCE</scope>
    <source>
        <strain evidence="3">CGMCC 1.12698</strain>
    </source>
</reference>
<feature type="region of interest" description="Disordered" evidence="1">
    <location>
        <begin position="25"/>
        <end position="80"/>
    </location>
</feature>
<evidence type="ECO:0000313" key="4">
    <source>
        <dbReference type="Proteomes" id="UP000605259"/>
    </source>
</evidence>
<dbReference type="RefSeq" id="WP_188386955.1">
    <property type="nucleotide sequence ID" value="NZ_BMFK01000001.1"/>
</dbReference>
<reference evidence="3" key="1">
    <citation type="journal article" date="2014" name="Int. J. Syst. Evol. Microbiol.">
        <title>Complete genome sequence of Corynebacterium casei LMG S-19264T (=DSM 44701T), isolated from a smear-ripened cheese.</title>
        <authorList>
            <consortium name="US DOE Joint Genome Institute (JGI-PGF)"/>
            <person name="Walter F."/>
            <person name="Albersmeier A."/>
            <person name="Kalinowski J."/>
            <person name="Ruckert C."/>
        </authorList>
    </citation>
    <scope>NUCLEOTIDE SEQUENCE</scope>
    <source>
        <strain evidence="3">CGMCC 1.12698</strain>
    </source>
</reference>
<name>A0A917AK54_9BACI</name>
<dbReference type="EMBL" id="BMFK01000001">
    <property type="protein sequence ID" value="GGE58460.1"/>
    <property type="molecule type" value="Genomic_DNA"/>
</dbReference>
<keyword evidence="2" id="KW-0732">Signal</keyword>
<feature type="chain" id="PRO_5036688500" evidence="2">
    <location>
        <begin position="26"/>
        <end position="80"/>
    </location>
</feature>
<feature type="signal peptide" evidence="2">
    <location>
        <begin position="1"/>
        <end position="25"/>
    </location>
</feature>
<gene>
    <name evidence="3" type="ORF">GCM10007140_06020</name>
</gene>
<evidence type="ECO:0000313" key="3">
    <source>
        <dbReference type="EMBL" id="GGE58460.1"/>
    </source>
</evidence>
<dbReference type="Proteomes" id="UP000605259">
    <property type="component" value="Unassembled WGS sequence"/>
</dbReference>
<proteinExistence type="predicted"/>
<accession>A0A917AK54</accession>
<dbReference type="AlphaFoldDB" id="A0A917AK54"/>
<evidence type="ECO:0000256" key="2">
    <source>
        <dbReference type="SAM" id="SignalP"/>
    </source>
</evidence>
<comment type="caution">
    <text evidence="3">The sequence shown here is derived from an EMBL/GenBank/DDBJ whole genome shotgun (WGS) entry which is preliminary data.</text>
</comment>